<gene>
    <name evidence="7" type="ORF">GF068_11195</name>
</gene>
<name>A0A6N7PKE5_9BACT</name>
<evidence type="ECO:0000256" key="3">
    <source>
        <dbReference type="ARBA" id="ARBA00023157"/>
    </source>
</evidence>
<dbReference type="InterPro" id="IPR001762">
    <property type="entry name" value="Disintegrin_dom"/>
</dbReference>
<protein>
    <submittedName>
        <fullName evidence="7">DUF4215 domain-containing protein</fullName>
    </submittedName>
</protein>
<dbReference type="Proteomes" id="UP000440224">
    <property type="component" value="Unassembled WGS sequence"/>
</dbReference>
<evidence type="ECO:0000256" key="2">
    <source>
        <dbReference type="ARBA" id="ARBA00022737"/>
    </source>
</evidence>
<feature type="domain" description="Disintegrin" evidence="6">
    <location>
        <begin position="313"/>
        <end position="435"/>
    </location>
</feature>
<sequence length="781" mass="77261">MQSNSRGLAAMMAIVGLTLMAPFAGCSGDDPSKPPGTGGTGGAGGDGGMGGAGGEGEAVCGNARVEGSEACDDGNIVVGDGCENDCSFTCNSASPATGDVKCDDGDPCNGDETCQDDHTCAPGTPAADGKDCGAGKICNAGVCVDDTCGDGFVSGSEECDDGNLESGDGCDSCKWSCVSSDPTRDCSNIDQCVGTTCDDATHTCGKPLSSGEVCAAGAVCVNGACTPTVCGDGVVDPGENCDDGNLANGDGCDADCTLSCEDPATDCPAAPACQVATCNANNVCANAPDAAQNGQMCGAPDLVCQNGACLPPTAVCGNGTVEGGEECDFGAQNGPGTGCETTCQFSCDMDADCVDAETCNGSETCVAVTVGGNAGKACSAGMPQANCSTCAGGVCSGGACKPSSCGDGCVDASAGEECDPPGASCSAACKLPAVCGDGVREGAEQCDDGNTTNLDGCDSACKFEQIQRAQWLKMQYATDAFCMANRLGGAIASVAQSQLQTSLDGGVLDGSINIMFAALGLDDLTGTTDPMIQLGVLRGSPQIPMGATYDGTADLDWWYTIDPNSIDANRNPLDKLTGAINAKVLTAGPGKISISVNFSGVPALLDMTSTRITASVGAVSTPLTSAGGPPGHLASENLDPALQTFASNGQKNDNGAGKLCGNVSAASLAKVAVPDDLVAGGALACNQGYTASNSLLDVIVNGCNVTFFNIAAINASDPDLSDPGAPVAGAGHPYDLQVNAQTKVVSTCRDKNGATVDLQTCLNAAAYSSFYKFATGRVIAK</sequence>
<evidence type="ECO:0000256" key="5">
    <source>
        <dbReference type="SAM" id="SignalP"/>
    </source>
</evidence>
<proteinExistence type="predicted"/>
<dbReference type="OrthoDB" id="5525668at2"/>
<dbReference type="AlphaFoldDB" id="A0A6N7PKE5"/>
<keyword evidence="1 5" id="KW-0732">Signal</keyword>
<feature type="signal peptide" evidence="5">
    <location>
        <begin position="1"/>
        <end position="24"/>
    </location>
</feature>
<keyword evidence="2" id="KW-0677">Repeat</keyword>
<feature type="region of interest" description="Disordered" evidence="4">
    <location>
        <begin position="28"/>
        <end position="48"/>
    </location>
</feature>
<organism evidence="7 8">
    <name type="scientific">Polyangium spumosum</name>
    <dbReference type="NCBI Taxonomy" id="889282"/>
    <lineage>
        <taxon>Bacteria</taxon>
        <taxon>Pseudomonadati</taxon>
        <taxon>Myxococcota</taxon>
        <taxon>Polyangia</taxon>
        <taxon>Polyangiales</taxon>
        <taxon>Polyangiaceae</taxon>
        <taxon>Polyangium</taxon>
    </lineage>
</organism>
<dbReference type="RefSeq" id="WP_153819361.1">
    <property type="nucleotide sequence ID" value="NZ_WJIE01000003.1"/>
</dbReference>
<dbReference type="Pfam" id="PF13948">
    <property type="entry name" value="DUF4215"/>
    <property type="match status" value="3"/>
</dbReference>
<keyword evidence="3" id="KW-1015">Disulfide bond</keyword>
<evidence type="ECO:0000256" key="4">
    <source>
        <dbReference type="SAM" id="MobiDB-lite"/>
    </source>
</evidence>
<reference evidence="7 8" key="1">
    <citation type="submission" date="2019-10" db="EMBL/GenBank/DDBJ databases">
        <title>A soil myxobacterium in the family Polyangiaceae.</title>
        <authorList>
            <person name="Li Y."/>
            <person name="Wang J."/>
        </authorList>
    </citation>
    <scope>NUCLEOTIDE SEQUENCE [LARGE SCALE GENOMIC DNA]</scope>
    <source>
        <strain evidence="7 8">DSM 14734</strain>
    </source>
</reference>
<evidence type="ECO:0000259" key="6">
    <source>
        <dbReference type="PROSITE" id="PS50214"/>
    </source>
</evidence>
<evidence type="ECO:0000313" key="7">
    <source>
        <dbReference type="EMBL" id="MRG92488.1"/>
    </source>
</evidence>
<comment type="caution">
    <text evidence="7">The sequence shown here is derived from an EMBL/GenBank/DDBJ whole genome shotgun (WGS) entry which is preliminary data.</text>
</comment>
<dbReference type="PROSITE" id="PS50214">
    <property type="entry name" value="DISINTEGRIN_2"/>
    <property type="match status" value="1"/>
</dbReference>
<dbReference type="NCBIfam" id="TIGR02232">
    <property type="entry name" value="myxo_disulf_rpt"/>
    <property type="match status" value="4"/>
</dbReference>
<dbReference type="EMBL" id="WJIE01000003">
    <property type="protein sequence ID" value="MRG92488.1"/>
    <property type="molecule type" value="Genomic_DNA"/>
</dbReference>
<keyword evidence="8" id="KW-1185">Reference proteome</keyword>
<accession>A0A6N7PKE5</accession>
<evidence type="ECO:0000313" key="8">
    <source>
        <dbReference type="Proteomes" id="UP000440224"/>
    </source>
</evidence>
<feature type="compositionally biased region" description="Gly residues" evidence="4">
    <location>
        <begin position="36"/>
        <end position="48"/>
    </location>
</feature>
<dbReference type="InterPro" id="IPR011936">
    <property type="entry name" value="Myxo_disulph_rpt"/>
</dbReference>
<feature type="chain" id="PRO_5027027452" evidence="5">
    <location>
        <begin position="25"/>
        <end position="781"/>
    </location>
</feature>
<evidence type="ECO:0000256" key="1">
    <source>
        <dbReference type="ARBA" id="ARBA00022729"/>
    </source>
</evidence>